<dbReference type="RefSeq" id="WP_283344615.1">
    <property type="nucleotide sequence ID" value="NZ_JASHIF010000009.1"/>
</dbReference>
<organism evidence="1 2">
    <name type="scientific">Flectobacillus roseus</name>
    <dbReference type="NCBI Taxonomy" id="502259"/>
    <lineage>
        <taxon>Bacteria</taxon>
        <taxon>Pseudomonadati</taxon>
        <taxon>Bacteroidota</taxon>
        <taxon>Cytophagia</taxon>
        <taxon>Cytophagales</taxon>
        <taxon>Flectobacillaceae</taxon>
        <taxon>Flectobacillus</taxon>
    </lineage>
</organism>
<dbReference type="Proteomes" id="UP001236507">
    <property type="component" value="Unassembled WGS sequence"/>
</dbReference>
<accession>A0ABT6Y848</accession>
<proteinExistence type="predicted"/>
<gene>
    <name evidence="1" type="ORF">QM524_10970</name>
</gene>
<keyword evidence="2" id="KW-1185">Reference proteome</keyword>
<name>A0ABT6Y848_9BACT</name>
<reference evidence="1 2" key="1">
    <citation type="submission" date="2023-05" db="EMBL/GenBank/DDBJ databases">
        <title>Novel species of genus Flectobacillus isolated from stream in China.</title>
        <authorList>
            <person name="Lu H."/>
        </authorList>
    </citation>
    <scope>NUCLEOTIDE SEQUENCE [LARGE SCALE GENOMIC DNA]</scope>
    <source>
        <strain evidence="1 2">KCTC 42575</strain>
    </source>
</reference>
<evidence type="ECO:0000313" key="1">
    <source>
        <dbReference type="EMBL" id="MDI9859730.1"/>
    </source>
</evidence>
<evidence type="ECO:0000313" key="2">
    <source>
        <dbReference type="Proteomes" id="UP001236507"/>
    </source>
</evidence>
<comment type="caution">
    <text evidence="1">The sequence shown here is derived from an EMBL/GenBank/DDBJ whole genome shotgun (WGS) entry which is preliminary data.</text>
</comment>
<sequence length="236" mass="28143">MTRKYFLTELNKLMGSYLAEHGFKIKQDCTICKTTNDFFCKIKLSFLTYDTIRLNYINCSIKMVSLEKASTEIYYGHLTKERIKEKYQMAVTLYGPRKEVEVDIYQDEQISLFVIAFKDYFEKVLLPFFNKYSDIQALSERYQEYDLEYQEGTGYIGNFHDFEASRPYFGYLCTPDAVGRRVLIMKYINDPKVNDFLKWYQSCIESGQVGLEVNRDYYLRIVPKLIDWEVPQKYLK</sequence>
<dbReference type="EMBL" id="JASHIF010000009">
    <property type="protein sequence ID" value="MDI9859730.1"/>
    <property type="molecule type" value="Genomic_DNA"/>
</dbReference>
<protein>
    <submittedName>
        <fullName evidence="1">Uncharacterized protein</fullName>
    </submittedName>
</protein>